<sequence>MAEGQVLALGGQSHLLGCLAAIVVKQVLLGRKVMVVCYEGINISSNFYSNKLKYQAFFCKGMDTNPALCPYHFQAPRRIFWWPLHERQAVPQDQGRPGCPGPPQVFDGIPLSYDKKKWIGVLAALKVVCMKPTRKSLPETPGL</sequence>
<dbReference type="GO" id="GO:0017148">
    <property type="term" value="P:negative regulation of translation"/>
    <property type="evidence" value="ECO:0007669"/>
    <property type="project" value="TreeGrafter"/>
</dbReference>
<evidence type="ECO:0000313" key="4">
    <source>
        <dbReference type="Ensembl" id="ENSPSMP00000033484.1"/>
    </source>
</evidence>
<evidence type="ECO:0000313" key="5">
    <source>
        <dbReference type="Proteomes" id="UP000694414"/>
    </source>
</evidence>
<dbReference type="Gene3D" id="3.90.1180.10">
    <property type="entry name" value="Ribosomal protein L13"/>
    <property type="match status" value="1"/>
</dbReference>
<keyword evidence="5" id="KW-1185">Reference proteome</keyword>
<dbReference type="GeneTree" id="ENSGT00390000010799"/>
<keyword evidence="3" id="KW-0687">Ribonucleoprotein</keyword>
<accession>A0A8C9AH95</accession>
<dbReference type="GO" id="GO:0006412">
    <property type="term" value="P:translation"/>
    <property type="evidence" value="ECO:0007669"/>
    <property type="project" value="InterPro"/>
</dbReference>
<evidence type="ECO:0000256" key="1">
    <source>
        <dbReference type="ARBA" id="ARBA00006227"/>
    </source>
</evidence>
<dbReference type="GO" id="GO:0022625">
    <property type="term" value="C:cytosolic large ribosomal subunit"/>
    <property type="evidence" value="ECO:0007669"/>
    <property type="project" value="TreeGrafter"/>
</dbReference>
<keyword evidence="2" id="KW-0689">Ribosomal protein</keyword>
<dbReference type="GO" id="GO:0003729">
    <property type="term" value="F:mRNA binding"/>
    <property type="evidence" value="ECO:0007669"/>
    <property type="project" value="TreeGrafter"/>
</dbReference>
<evidence type="ECO:0000256" key="3">
    <source>
        <dbReference type="ARBA" id="ARBA00023274"/>
    </source>
</evidence>
<dbReference type="InterPro" id="IPR005822">
    <property type="entry name" value="Ribosomal_uL13"/>
</dbReference>
<reference evidence="4" key="1">
    <citation type="submission" date="2025-08" db="UniProtKB">
        <authorList>
            <consortium name="Ensembl"/>
        </authorList>
    </citation>
    <scope>IDENTIFICATION</scope>
</reference>
<protein>
    <submittedName>
        <fullName evidence="4">Uncharacterized protein</fullName>
    </submittedName>
</protein>
<dbReference type="PANTHER" id="PTHR11545">
    <property type="entry name" value="RIBOSOMAL PROTEIN L13"/>
    <property type="match status" value="1"/>
</dbReference>
<comment type="similarity">
    <text evidence="1">Belongs to the universal ribosomal protein uL13 family.</text>
</comment>
<dbReference type="InterPro" id="IPR036899">
    <property type="entry name" value="Ribosomal_uL13_sf"/>
</dbReference>
<dbReference type="GO" id="GO:0003735">
    <property type="term" value="F:structural constituent of ribosome"/>
    <property type="evidence" value="ECO:0007669"/>
    <property type="project" value="InterPro"/>
</dbReference>
<dbReference type="PANTHER" id="PTHR11545:SF3">
    <property type="entry name" value="LARGE RIBOSOMAL SUBUNIT PROTEIN UL13"/>
    <property type="match status" value="1"/>
</dbReference>
<dbReference type="SUPFAM" id="SSF52161">
    <property type="entry name" value="Ribosomal protein L13"/>
    <property type="match status" value="1"/>
</dbReference>
<dbReference type="AlphaFoldDB" id="A0A8C9AH95"/>
<proteinExistence type="inferred from homology"/>
<reference evidence="4" key="2">
    <citation type="submission" date="2025-09" db="UniProtKB">
        <authorList>
            <consortium name="Ensembl"/>
        </authorList>
    </citation>
    <scope>IDENTIFICATION</scope>
</reference>
<dbReference type="Ensembl" id="ENSPSMT00000038577.1">
    <property type="protein sequence ID" value="ENSPSMP00000033484.1"/>
    <property type="gene ID" value="ENSPSMG00000023091.1"/>
</dbReference>
<name>A0A8C9AH95_PROSS</name>
<organism evidence="4 5">
    <name type="scientific">Prolemur simus</name>
    <name type="common">Greater bamboo lemur</name>
    <name type="synonym">Hapalemur simus</name>
    <dbReference type="NCBI Taxonomy" id="1328070"/>
    <lineage>
        <taxon>Eukaryota</taxon>
        <taxon>Metazoa</taxon>
        <taxon>Chordata</taxon>
        <taxon>Craniata</taxon>
        <taxon>Vertebrata</taxon>
        <taxon>Euteleostomi</taxon>
        <taxon>Mammalia</taxon>
        <taxon>Eutheria</taxon>
        <taxon>Euarchontoglires</taxon>
        <taxon>Primates</taxon>
        <taxon>Strepsirrhini</taxon>
        <taxon>Lemuriformes</taxon>
        <taxon>Lemuridae</taxon>
        <taxon>Prolemur</taxon>
    </lineage>
</organism>
<dbReference type="Proteomes" id="UP000694414">
    <property type="component" value="Unplaced"/>
</dbReference>
<evidence type="ECO:0000256" key="2">
    <source>
        <dbReference type="ARBA" id="ARBA00022980"/>
    </source>
</evidence>